<dbReference type="InterPro" id="IPR012336">
    <property type="entry name" value="Thioredoxin-like_fold"/>
</dbReference>
<dbReference type="GO" id="GO:0005634">
    <property type="term" value="C:nucleus"/>
    <property type="evidence" value="ECO:0007669"/>
    <property type="project" value="TreeGrafter"/>
</dbReference>
<dbReference type="AlphaFoldDB" id="A0AAW0F1H4"/>
<dbReference type="GO" id="GO:0004791">
    <property type="term" value="F:thioredoxin-disulfide reductase (NADPH) activity"/>
    <property type="evidence" value="ECO:0007669"/>
    <property type="project" value="TreeGrafter"/>
</dbReference>
<reference evidence="4 5" key="1">
    <citation type="journal article" date="2021" name="MBio">
        <title>A New Model Trypanosomatid, Novymonas esmeraldas: Genomic Perception of Its 'Candidatus Pandoraea novymonadis' Endosymbiont.</title>
        <authorList>
            <person name="Zakharova A."/>
            <person name="Saura A."/>
            <person name="Butenko A."/>
            <person name="Podesvova L."/>
            <person name="Warmusova S."/>
            <person name="Kostygov A.Y."/>
            <person name="Nenarokova A."/>
            <person name="Lukes J."/>
            <person name="Opperdoes F.R."/>
            <person name="Yurchenko V."/>
        </authorList>
    </citation>
    <scope>NUCLEOTIDE SEQUENCE [LARGE SCALE GENOMIC DNA]</scope>
    <source>
        <strain evidence="4 5">E262AT.01</strain>
    </source>
</reference>
<dbReference type="GO" id="GO:0030178">
    <property type="term" value="P:negative regulation of Wnt signaling pathway"/>
    <property type="evidence" value="ECO:0007669"/>
    <property type="project" value="TreeGrafter"/>
</dbReference>
<evidence type="ECO:0000313" key="4">
    <source>
        <dbReference type="EMBL" id="KAK7200038.1"/>
    </source>
</evidence>
<dbReference type="PANTHER" id="PTHR46472">
    <property type="entry name" value="NUCLEOREDOXIN"/>
    <property type="match status" value="1"/>
</dbReference>
<dbReference type="InterPro" id="IPR036249">
    <property type="entry name" value="Thioredoxin-like_sf"/>
</dbReference>
<evidence type="ECO:0000259" key="3">
    <source>
        <dbReference type="Pfam" id="PF13905"/>
    </source>
</evidence>
<dbReference type="Pfam" id="PF13905">
    <property type="entry name" value="Thioredoxin_8"/>
    <property type="match status" value="1"/>
</dbReference>
<organism evidence="4 5">
    <name type="scientific">Novymonas esmeraldas</name>
    <dbReference type="NCBI Taxonomy" id="1808958"/>
    <lineage>
        <taxon>Eukaryota</taxon>
        <taxon>Discoba</taxon>
        <taxon>Euglenozoa</taxon>
        <taxon>Kinetoplastea</taxon>
        <taxon>Metakinetoplastina</taxon>
        <taxon>Trypanosomatida</taxon>
        <taxon>Trypanosomatidae</taxon>
        <taxon>Novymonas</taxon>
    </lineage>
</organism>
<name>A0AAW0F1H4_9TRYP</name>
<sequence>MNYFGQWSNLELVRQDGTTRLAADVLNCVPYVVLLFGAAWESECAAFMDVVGEFYEAHHEKKGFEVVYISRDYNKADMMRGFLLSERAAAAAQRRVRQERKDDRERSTAVAASGREADSDGAQLHASQAQRDGQQRGRRRAASRAGASPSTPPPLRRVAELTASTATTSGLVGASDSRALGLGQRRGFWAVPYDHVGCVGVPILYHLRVFTYPGVIVCRNKPYWGSVPPALLPTLPERPRDADEVPVDRVNAPQRRQRTPVVARPECRPEVVTIAGRFMMERDPAGDDFPWERMNGATRWAALLFFLLVTLLAVVVISWALPTILIARQTALLKAEARR</sequence>
<dbReference type="Gene3D" id="3.40.30.10">
    <property type="entry name" value="Glutaredoxin"/>
    <property type="match status" value="1"/>
</dbReference>
<accession>A0AAW0F1H4</accession>
<feature type="region of interest" description="Disordered" evidence="1">
    <location>
        <begin position="94"/>
        <end position="156"/>
    </location>
</feature>
<keyword evidence="2" id="KW-1133">Transmembrane helix</keyword>
<dbReference type="GO" id="GO:0031397">
    <property type="term" value="P:negative regulation of protein ubiquitination"/>
    <property type="evidence" value="ECO:0007669"/>
    <property type="project" value="TreeGrafter"/>
</dbReference>
<feature type="transmembrane region" description="Helical" evidence="2">
    <location>
        <begin position="300"/>
        <end position="321"/>
    </location>
</feature>
<dbReference type="PANTHER" id="PTHR46472:SF1">
    <property type="entry name" value="NUCLEOREDOXIN"/>
    <property type="match status" value="1"/>
</dbReference>
<dbReference type="EMBL" id="JAECZO010000003">
    <property type="protein sequence ID" value="KAK7200038.1"/>
    <property type="molecule type" value="Genomic_DNA"/>
</dbReference>
<keyword evidence="2" id="KW-0472">Membrane</keyword>
<keyword evidence="5" id="KW-1185">Reference proteome</keyword>
<feature type="domain" description="Thioredoxin-like fold" evidence="3">
    <location>
        <begin position="31"/>
        <end position="81"/>
    </location>
</feature>
<comment type="caution">
    <text evidence="4">The sequence shown here is derived from an EMBL/GenBank/DDBJ whole genome shotgun (WGS) entry which is preliminary data.</text>
</comment>
<dbReference type="Proteomes" id="UP001430356">
    <property type="component" value="Unassembled WGS sequence"/>
</dbReference>
<proteinExistence type="predicted"/>
<gene>
    <name evidence="4" type="ORF">NESM_000053300</name>
</gene>
<evidence type="ECO:0000313" key="5">
    <source>
        <dbReference type="Proteomes" id="UP001430356"/>
    </source>
</evidence>
<evidence type="ECO:0000256" key="2">
    <source>
        <dbReference type="SAM" id="Phobius"/>
    </source>
</evidence>
<evidence type="ECO:0000256" key="1">
    <source>
        <dbReference type="SAM" id="MobiDB-lite"/>
    </source>
</evidence>
<keyword evidence="2" id="KW-0812">Transmembrane</keyword>
<protein>
    <submittedName>
        <fullName evidence="4">Tryparedoxin-like protein</fullName>
    </submittedName>
</protein>
<dbReference type="SUPFAM" id="SSF52833">
    <property type="entry name" value="Thioredoxin-like"/>
    <property type="match status" value="1"/>
</dbReference>